<dbReference type="InterPro" id="IPR039428">
    <property type="entry name" value="NUOK/Mnh_C1-like"/>
</dbReference>
<keyword evidence="7" id="KW-0520">NAD</keyword>
<accession>A0AA49X7M6</accession>
<keyword evidence="8 10" id="KW-0472">Membrane</keyword>
<dbReference type="EMBL" id="OQ197859">
    <property type="protein sequence ID" value="WLK25964.1"/>
    <property type="molecule type" value="Genomic_DNA"/>
</dbReference>
<reference evidence="11" key="2">
    <citation type="submission" date="2023-01" db="EMBL/GenBank/DDBJ databases">
        <authorList>
            <person name="Ma P."/>
            <person name="Wang H."/>
            <person name="Liu Y."/>
        </authorList>
    </citation>
    <scope>NUCLEOTIDE SEQUENCE</scope>
</reference>
<name>A0AA49X7M6_9BIVA</name>
<dbReference type="Gene3D" id="1.10.287.3510">
    <property type="match status" value="1"/>
</dbReference>
<keyword evidence="5" id="KW-1278">Translocase</keyword>
<evidence type="ECO:0000256" key="3">
    <source>
        <dbReference type="ARBA" id="ARBA00016612"/>
    </source>
</evidence>
<dbReference type="GO" id="GO:0016020">
    <property type="term" value="C:membrane"/>
    <property type="evidence" value="ECO:0007669"/>
    <property type="project" value="UniProtKB-SubCell"/>
</dbReference>
<evidence type="ECO:0000256" key="8">
    <source>
        <dbReference type="ARBA" id="ARBA00023136"/>
    </source>
</evidence>
<evidence type="ECO:0000313" key="11">
    <source>
        <dbReference type="EMBL" id="WLK25964.1"/>
    </source>
</evidence>
<evidence type="ECO:0000256" key="6">
    <source>
        <dbReference type="ARBA" id="ARBA00022989"/>
    </source>
</evidence>
<evidence type="ECO:0000256" key="1">
    <source>
        <dbReference type="ARBA" id="ARBA00004141"/>
    </source>
</evidence>
<evidence type="ECO:0000256" key="10">
    <source>
        <dbReference type="SAM" id="Phobius"/>
    </source>
</evidence>
<sequence length="96" mass="10383">MCLIFSIFVFSFSLIFISMNSFHFLSLLLSFELLSMGCFLLVVFSVSSANSGFGCYLGLVFLTFCVIEGVIGLSLLVSASRVTGSSAVKLYSFMGV</sequence>
<geneLocation type="mitochondrion" evidence="11"/>
<feature type="transmembrane region" description="Helical" evidence="10">
    <location>
        <begin position="23"/>
        <end position="44"/>
    </location>
</feature>
<comment type="similarity">
    <text evidence="2">Belongs to the complex I subunit 4L family.</text>
</comment>
<keyword evidence="11" id="KW-0496">Mitochondrion</keyword>
<evidence type="ECO:0000256" key="7">
    <source>
        <dbReference type="ARBA" id="ARBA00023027"/>
    </source>
</evidence>
<gene>
    <name evidence="11" type="primary">nad4l</name>
</gene>
<feature type="transmembrane region" description="Helical" evidence="10">
    <location>
        <begin position="56"/>
        <end position="77"/>
    </location>
</feature>
<evidence type="ECO:0000256" key="5">
    <source>
        <dbReference type="ARBA" id="ARBA00022967"/>
    </source>
</evidence>
<keyword evidence="4 10" id="KW-0812">Transmembrane</keyword>
<keyword evidence="6 10" id="KW-1133">Transmembrane helix</keyword>
<evidence type="ECO:0000256" key="2">
    <source>
        <dbReference type="ARBA" id="ARBA00010519"/>
    </source>
</evidence>
<reference evidence="11" key="1">
    <citation type="journal article" date="2023" name="Int J Biol">
        <title>Comparative analysis of the mitochondrial genomes of the family Mactridae (Mollusca: Venerida) and their phylogenetic implications.</title>
        <authorList>
            <person name="Ma P."/>
            <person name="Liu Y."/>
            <person name="Wang J."/>
            <person name="Chen Y."/>
            <person name="Zhang Z."/>
            <person name="Zhang T."/>
            <person name="Wang H."/>
        </authorList>
    </citation>
    <scope>NUCLEOTIDE SEQUENCE</scope>
</reference>
<evidence type="ECO:0000256" key="9">
    <source>
        <dbReference type="ARBA" id="ARBA00031586"/>
    </source>
</evidence>
<organism evidence="11">
    <name type="scientific">Raeta sp</name>
    <dbReference type="NCBI Taxonomy" id="3067663"/>
    <lineage>
        <taxon>Eukaryota</taxon>
        <taxon>Metazoa</taxon>
        <taxon>Spiralia</taxon>
        <taxon>Lophotrochozoa</taxon>
        <taxon>Mollusca</taxon>
        <taxon>Bivalvia</taxon>
        <taxon>Autobranchia</taxon>
        <taxon>Heteroconchia</taxon>
        <taxon>Euheterodonta</taxon>
        <taxon>Imparidentia</taxon>
        <taxon>Neoheterodontei</taxon>
        <taxon>Venerida</taxon>
        <taxon>Mactroidea</taxon>
        <taxon>Anatinellidae</taxon>
        <taxon>Raeta</taxon>
    </lineage>
</organism>
<comment type="subcellular location">
    <subcellularLocation>
        <location evidence="1">Membrane</location>
        <topology evidence="1">Multi-pass membrane protein</topology>
    </subcellularLocation>
</comment>
<dbReference type="AlphaFoldDB" id="A0AA49X7M6"/>
<evidence type="ECO:0000256" key="4">
    <source>
        <dbReference type="ARBA" id="ARBA00022692"/>
    </source>
</evidence>
<proteinExistence type="inferred from homology"/>
<dbReference type="Pfam" id="PF00420">
    <property type="entry name" value="Oxidored_q2"/>
    <property type="match status" value="1"/>
</dbReference>
<protein>
    <recommendedName>
        <fullName evidence="3">NADH-ubiquinone oxidoreductase chain 4L</fullName>
    </recommendedName>
    <alternativeName>
        <fullName evidence="9">NADH dehydrogenase subunit 4L</fullName>
    </alternativeName>
</protein>